<dbReference type="HOGENOM" id="CLU_056896_0_0_9"/>
<name>A0A0D1AIH3_CLOBO</name>
<dbReference type="InterPro" id="IPR014721">
    <property type="entry name" value="Ribsml_uS5_D2-typ_fold_subgr"/>
</dbReference>
<dbReference type="Proteomes" id="UP000032250">
    <property type="component" value="Unassembled WGS sequence"/>
</dbReference>
<organism evidence="6 7">
    <name type="scientific">Clostridium botulinum B2 450</name>
    <dbReference type="NCBI Taxonomy" id="1379739"/>
    <lineage>
        <taxon>Bacteria</taxon>
        <taxon>Bacillati</taxon>
        <taxon>Bacillota</taxon>
        <taxon>Clostridia</taxon>
        <taxon>Eubacteriales</taxon>
        <taxon>Clostridiaceae</taxon>
        <taxon>Clostridium</taxon>
    </lineage>
</organism>
<dbReference type="GO" id="GO:0016301">
    <property type="term" value="F:kinase activity"/>
    <property type="evidence" value="ECO:0007669"/>
    <property type="project" value="UniProtKB-KW"/>
</dbReference>
<keyword evidence="3 6" id="KW-0418">Kinase</keyword>
<keyword evidence="4" id="KW-0067">ATP-binding</keyword>
<dbReference type="RefSeq" id="WP_003489240.1">
    <property type="nucleotide sequence ID" value="NZ_JXSU01000007.1"/>
</dbReference>
<protein>
    <submittedName>
        <fullName evidence="6">Kinase</fullName>
    </submittedName>
</protein>
<keyword evidence="1" id="KW-0808">Transferase</keyword>
<dbReference type="InterPro" id="IPR006204">
    <property type="entry name" value="GHMP_kinase_N_dom"/>
</dbReference>
<feature type="domain" description="GHMP kinase N-terminal" evidence="5">
    <location>
        <begin position="56"/>
        <end position="122"/>
    </location>
</feature>
<keyword evidence="2" id="KW-0547">Nucleotide-binding</keyword>
<sequence>MEVTAKYPGSFGEILQGNLGEKPVLVSSPINLYTSVRLFESKKEKNFYRNIKANKFIKNILTDWGHKDYINTIHIEINSRIPRGKGLASSTADLCATYKCLTKLFEKNYSIEELQKHCLTIEPTDSIIFNEFTLFDYKKGSFKEKLGPYIKFYILVLEGSRIINTIDFNNKNLKKMNSIEDLIPDLKDSIQKRNIKNISQISEESIKRNFNRLNYDYFNIIEKYKNRTKGLGIIGCHSGDALGIAYDNKEDLSKAEKNITDTGNLKKYTLETLLSVEEI</sequence>
<dbReference type="AlphaFoldDB" id="A0A0D1AIH3"/>
<evidence type="ECO:0000256" key="4">
    <source>
        <dbReference type="ARBA" id="ARBA00022840"/>
    </source>
</evidence>
<evidence type="ECO:0000256" key="2">
    <source>
        <dbReference type="ARBA" id="ARBA00022741"/>
    </source>
</evidence>
<dbReference type="InterPro" id="IPR020568">
    <property type="entry name" value="Ribosomal_Su5_D2-typ_SF"/>
</dbReference>
<dbReference type="EMBL" id="JXSU01000007">
    <property type="protein sequence ID" value="KIS22939.1"/>
    <property type="molecule type" value="Genomic_DNA"/>
</dbReference>
<dbReference type="Pfam" id="PF00288">
    <property type="entry name" value="GHMP_kinases_N"/>
    <property type="match status" value="1"/>
</dbReference>
<evidence type="ECO:0000259" key="5">
    <source>
        <dbReference type="Pfam" id="PF00288"/>
    </source>
</evidence>
<evidence type="ECO:0000256" key="1">
    <source>
        <dbReference type="ARBA" id="ARBA00022679"/>
    </source>
</evidence>
<evidence type="ECO:0000313" key="7">
    <source>
        <dbReference type="Proteomes" id="UP000032250"/>
    </source>
</evidence>
<dbReference type="PANTHER" id="PTHR43527">
    <property type="entry name" value="4-DIPHOSPHOCYTIDYL-2-C-METHYL-D-ERYTHRITOL KINASE, CHLOROPLASTIC"/>
    <property type="match status" value="1"/>
</dbReference>
<dbReference type="InterPro" id="IPR012363">
    <property type="entry name" value="PduX"/>
</dbReference>
<gene>
    <name evidence="6" type="ORF">N495_04860</name>
</gene>
<accession>A0A0D1AIH3</accession>
<dbReference type="OrthoDB" id="4548147at2"/>
<evidence type="ECO:0000313" key="6">
    <source>
        <dbReference type="EMBL" id="KIS22939.1"/>
    </source>
</evidence>
<dbReference type="FunFam" id="3.30.230.10:FF:000168">
    <property type="entry name" value="Putative kinase"/>
    <property type="match status" value="1"/>
</dbReference>
<dbReference type="Gene3D" id="3.30.230.10">
    <property type="match status" value="1"/>
</dbReference>
<reference evidence="6 7" key="1">
    <citation type="submission" date="2014-06" db="EMBL/GenBank/DDBJ databases">
        <title>Genome characterization of distinct group I Clostridium botulinum lineages.</title>
        <authorList>
            <person name="Giordani F."/>
            <person name="Anselmo A."/>
            <person name="Fillo S."/>
            <person name="Palozzi A.M."/>
            <person name="Fortunato A."/>
            <person name="Gentile B."/>
            <person name="Ciammaruconi A."/>
            <person name="Anniballi F."/>
            <person name="De Medici D."/>
            <person name="Lista F."/>
        </authorList>
    </citation>
    <scope>NUCLEOTIDE SEQUENCE [LARGE SCALE GENOMIC DNA]</scope>
    <source>
        <strain evidence="6 7">B2 450</strain>
    </source>
</reference>
<dbReference type="SUPFAM" id="SSF54211">
    <property type="entry name" value="Ribosomal protein S5 domain 2-like"/>
    <property type="match status" value="1"/>
</dbReference>
<evidence type="ECO:0000256" key="3">
    <source>
        <dbReference type="ARBA" id="ARBA00022777"/>
    </source>
</evidence>
<dbReference type="PATRIC" id="fig|1379739.3.peg.1295"/>
<dbReference type="PIRSF" id="PIRSF033887">
    <property type="entry name" value="PduX"/>
    <property type="match status" value="1"/>
</dbReference>
<comment type="caution">
    <text evidence="6">The sequence shown here is derived from an EMBL/GenBank/DDBJ whole genome shotgun (WGS) entry which is preliminary data.</text>
</comment>
<dbReference type="PANTHER" id="PTHR43527:SF1">
    <property type="entry name" value="L-THREONINE KINASE"/>
    <property type="match status" value="1"/>
</dbReference>
<proteinExistence type="predicted"/>
<dbReference type="GO" id="GO:0005524">
    <property type="term" value="F:ATP binding"/>
    <property type="evidence" value="ECO:0007669"/>
    <property type="project" value="UniProtKB-KW"/>
</dbReference>